<name>A3U639_CROAH</name>
<evidence type="ECO:0000313" key="4">
    <source>
        <dbReference type="Proteomes" id="UP000002297"/>
    </source>
</evidence>
<dbReference type="STRING" id="216432.CA2559_03085"/>
<dbReference type="InterPro" id="IPR041700">
    <property type="entry name" value="OMP_b-brl_3"/>
</dbReference>
<sequence length="924" mass="104229">MKNVYLFLAVFFISITSIAQSVTIKGTIVDETSKTPLEAATVFAEKVSDSTLITYSISDRAGLFLLETESSLPEMRVNISFTGYAGYSKVVKINSSEIDLGTIPLGLQAESLSDVVITATRAPITIKKDTLEFNVKSFKTKKDANVEDLLKQLPGVEVDPDGTIKVNGKPVNKILVNGKPFFGNDPTIATRNLTKDIIKKIQVTDTKTDSEAFTGEDGEQTNKTINLTIDEDKNKGIFGRVAAGAGTDERFEYAGLLNYFDNDLRVSVLGGGNNINSPGFSFGEIQRLFSNTRSVSFNGNGSFNVGGRSFGGGQGITNSRTAGVNFANELWKKTDITTDYFYSASNSYNDEVTQRENILPDNRFITNSISSSDSNIDSHTVNARFRSEVDSTFVILFRPEFSYNTGLSNFDSNEESRTIDGELTNQSEASTQSDRTGTNFQGELDFTKKYGKKGGFVRLGVENNINKDVNERFLFSNTEVFGDTPETITRNQFTDGENTDNGFQVSADWRIPLIEKKLFLNAEYTYEQNTREDNQSVFDFNETNQNYSDFNLEQSTDFENKNSSSEPELGLQYQTDKLRAGFSAGYIHRTLESDDALRDINFENNFDALTLSSNFRYNFTKQSRAYISYRLRNDAPSVNQLSPFVDVSNPLNTIQGNPNLSPSNNHNIYLGYNSYDFKTQSGVYSYGNATFTNDRVVAQTTVDENFVRNTTYTNVNGNYNLNFSIGVNKQKKVDSLQSIRYGLRGSINANRNVNFNNAVQYASRTVTYSPSVNIAYILKDKFEFRPSYTLNYTENSFNLDLFEGREYVRHTINLFTTATFFKKLEWVNDIDYNYNADVAEGFEKSILFWNSSLLYSFYNDAFTASIKAYDILKQNNNTRRTATQDYIQDTQSTVLQRYVMFGLSYKFNTLGKKGETREFNWRRH</sequence>
<dbReference type="RefSeq" id="WP_013186383.1">
    <property type="nucleotide sequence ID" value="NC_014230.1"/>
</dbReference>
<dbReference type="KEGG" id="cat:CA2559_03085"/>
<evidence type="ECO:0000256" key="1">
    <source>
        <dbReference type="SAM" id="SignalP"/>
    </source>
</evidence>
<dbReference type="AlphaFoldDB" id="A3U639"/>
<gene>
    <name evidence="3" type="ordered locus">CA2559_03085</name>
</gene>
<evidence type="ECO:0000259" key="2">
    <source>
        <dbReference type="Pfam" id="PF14905"/>
    </source>
</evidence>
<proteinExistence type="predicted"/>
<dbReference type="SUPFAM" id="SSF56935">
    <property type="entry name" value="Porins"/>
    <property type="match status" value="1"/>
</dbReference>
<dbReference type="HOGENOM" id="CLU_012729_0_1_10"/>
<protein>
    <recommendedName>
        <fullName evidence="2">Outer membrane protein beta-barrel domain-containing protein</fullName>
    </recommendedName>
</protein>
<dbReference type="GeneID" id="89452411"/>
<dbReference type="EMBL" id="CP002046">
    <property type="protein sequence ID" value="EAP87706.1"/>
    <property type="molecule type" value="Genomic_DNA"/>
</dbReference>
<reference evidence="3 4" key="1">
    <citation type="journal article" date="2010" name="J. Bacteriol.">
        <title>The complete genome sequence of Croceibacter atlanticus HTCC2559T.</title>
        <authorList>
            <person name="Oh H.M."/>
            <person name="Kang I."/>
            <person name="Ferriera S."/>
            <person name="Giovannoni S.J."/>
            <person name="Cho J.C."/>
        </authorList>
    </citation>
    <scope>NUCLEOTIDE SEQUENCE [LARGE SCALE GENOMIC DNA]</scope>
    <source>
        <strain evidence="4">ATCC BAA-628 / HTCC2559 / KCTC 12090</strain>
    </source>
</reference>
<keyword evidence="4" id="KW-1185">Reference proteome</keyword>
<dbReference type="SUPFAM" id="SSF49464">
    <property type="entry name" value="Carboxypeptidase regulatory domain-like"/>
    <property type="match status" value="1"/>
</dbReference>
<dbReference type="Proteomes" id="UP000002297">
    <property type="component" value="Chromosome"/>
</dbReference>
<accession>A3U639</accession>
<dbReference type="Pfam" id="PF14905">
    <property type="entry name" value="OMP_b-brl_3"/>
    <property type="match status" value="1"/>
</dbReference>
<organism evidence="3 4">
    <name type="scientific">Croceibacter atlanticus (strain ATCC BAA-628 / JCM 21780 / CIP 108009 / IAM 15332 / KCTC 12090 / HTCC2559)</name>
    <dbReference type="NCBI Taxonomy" id="216432"/>
    <lineage>
        <taxon>Bacteria</taxon>
        <taxon>Pseudomonadati</taxon>
        <taxon>Bacteroidota</taxon>
        <taxon>Flavobacteriia</taxon>
        <taxon>Flavobacteriales</taxon>
        <taxon>Flavobacteriaceae</taxon>
        <taxon>Croceibacter</taxon>
    </lineage>
</organism>
<feature type="domain" description="Outer membrane protein beta-barrel" evidence="2">
    <location>
        <begin position="473"/>
        <end position="905"/>
    </location>
</feature>
<evidence type="ECO:0000313" key="3">
    <source>
        <dbReference type="EMBL" id="EAP87706.1"/>
    </source>
</evidence>
<dbReference type="InterPro" id="IPR008969">
    <property type="entry name" value="CarboxyPept-like_regulatory"/>
</dbReference>
<keyword evidence="1" id="KW-0732">Signal</keyword>
<dbReference type="OrthoDB" id="1682379at2"/>
<feature type="signal peptide" evidence="1">
    <location>
        <begin position="1"/>
        <end position="19"/>
    </location>
</feature>
<feature type="chain" id="PRO_5002659834" description="Outer membrane protein beta-barrel domain-containing protein" evidence="1">
    <location>
        <begin position="20"/>
        <end position="924"/>
    </location>
</feature>
<dbReference type="eggNOG" id="COG1629">
    <property type="taxonomic scope" value="Bacteria"/>
</dbReference>